<dbReference type="PANTHER" id="PTHR42812">
    <property type="entry name" value="BETA-XYLOSIDASE"/>
    <property type="match status" value="1"/>
</dbReference>
<comment type="caution">
    <text evidence="6">The sequence shown here is derived from an EMBL/GenBank/DDBJ whole genome shotgun (WGS) entry which is preliminary data.</text>
</comment>
<dbReference type="EMBL" id="JAADJG010001427">
    <property type="protein sequence ID" value="KAF4416287.1"/>
    <property type="molecule type" value="Genomic_DNA"/>
</dbReference>
<accession>A0A8H4JBZ0</accession>
<keyword evidence="2 4" id="KW-0378">Hydrolase</keyword>
<dbReference type="Proteomes" id="UP000605986">
    <property type="component" value="Unassembled WGS sequence"/>
</dbReference>
<dbReference type="GO" id="GO:0004553">
    <property type="term" value="F:hydrolase activity, hydrolyzing O-glycosyl compounds"/>
    <property type="evidence" value="ECO:0007669"/>
    <property type="project" value="InterPro"/>
</dbReference>
<proteinExistence type="inferred from homology"/>
<evidence type="ECO:0000256" key="2">
    <source>
        <dbReference type="ARBA" id="ARBA00022801"/>
    </source>
</evidence>
<dbReference type="Gene3D" id="2.115.10.20">
    <property type="entry name" value="Glycosyl hydrolase domain, family 43"/>
    <property type="match status" value="1"/>
</dbReference>
<dbReference type="CDD" id="cd09001">
    <property type="entry name" value="GH43_FsAxh1-like"/>
    <property type="match status" value="1"/>
</dbReference>
<sequence length="568" mass="63761">MASFLLSPGSLLSDFSTIKLPMRSYVSSFLVAGLMSCLGAATPARMPLDTRQEATYNNPVLFQDLPDIDVFRVGSVYYYSTSTFAFSPGAPVLKSYDLVNWTPVTHSVPDVADFGQEYKLNSDNERAYVKGIWASSMRYRESNDKFYWMGCIQSTGKTFLYTAPGNGAADNDGENDNWEWTLEGSIDECFYDNGIFFDDDDTMYVTWGNRQLRVTQLSDDGLSVVRTKTVYDSGNNLYLEGAHFYKTRGYYWVCPTKVASGQYILRSTEPFGTYEVREFWDNLSGPLPNAGYAHQGGMVDTPEGDWHYLAFMDAYPAGRIPVLAPIKWSDDDWPSIVLDDNGGWGVTYPMPVKTDKTVPGVERIDDFSASALHPEWEWNHSPDSKYYELTADGLVLKTASVVEDLFNARNTLTHRITGPRSVATWHLDISGLTQGDRAGAAIFRDESAYIGVHKHSNGTQIVFVNDIKMNQQWKTVSRGTVAETGPSLDGHEIWLRVDVDVTPAFGLSPVRKAHFHYSLDGENWEQLGTFVLHNRWQWFTGFRFAVFNFATAELGGQITVKSFENALA</sequence>
<keyword evidence="3 4" id="KW-0326">Glycosidase</keyword>
<dbReference type="InterPro" id="IPR013320">
    <property type="entry name" value="ConA-like_dom_sf"/>
</dbReference>
<protein>
    <recommendedName>
        <fullName evidence="5">Beta-xylosidase C-terminal Concanavalin A-like domain-containing protein</fullName>
    </recommendedName>
</protein>
<evidence type="ECO:0000256" key="4">
    <source>
        <dbReference type="RuleBase" id="RU361187"/>
    </source>
</evidence>
<evidence type="ECO:0000313" key="6">
    <source>
        <dbReference type="EMBL" id="KAF4416287.1"/>
    </source>
</evidence>
<dbReference type="Pfam" id="PF04616">
    <property type="entry name" value="Glyco_hydro_43"/>
    <property type="match status" value="1"/>
</dbReference>
<dbReference type="OrthoDB" id="2139957at2759"/>
<evidence type="ECO:0000256" key="3">
    <source>
        <dbReference type="ARBA" id="ARBA00023295"/>
    </source>
</evidence>
<reference evidence="6" key="1">
    <citation type="submission" date="2020-01" db="EMBL/GenBank/DDBJ databases">
        <title>Identification and distribution of gene clusters putatively required for synthesis of sphingolipid metabolism inhibitors in phylogenetically diverse species of the filamentous fungus Fusarium.</title>
        <authorList>
            <person name="Kim H.-S."/>
            <person name="Busman M."/>
            <person name="Brown D.W."/>
            <person name="Divon H."/>
            <person name="Uhlig S."/>
            <person name="Proctor R.H."/>
        </authorList>
    </citation>
    <scope>NUCLEOTIDE SEQUENCE</scope>
    <source>
        <strain evidence="6">NRRL 53441</strain>
    </source>
</reference>
<comment type="similarity">
    <text evidence="1 4">Belongs to the glycosyl hydrolase 43 family.</text>
</comment>
<dbReference type="Gene3D" id="2.60.120.200">
    <property type="match status" value="1"/>
</dbReference>
<dbReference type="InterPro" id="IPR023296">
    <property type="entry name" value="Glyco_hydro_beta-prop_sf"/>
</dbReference>
<dbReference type="Pfam" id="PF17851">
    <property type="entry name" value="GH43_C2"/>
    <property type="match status" value="1"/>
</dbReference>
<dbReference type="AlphaFoldDB" id="A0A8H4JBZ0"/>
<organism evidence="6 7">
    <name type="scientific">Fusarium austroafricanum</name>
    <dbReference type="NCBI Taxonomy" id="2364996"/>
    <lineage>
        <taxon>Eukaryota</taxon>
        <taxon>Fungi</taxon>
        <taxon>Dikarya</taxon>
        <taxon>Ascomycota</taxon>
        <taxon>Pezizomycotina</taxon>
        <taxon>Sordariomycetes</taxon>
        <taxon>Hypocreomycetidae</taxon>
        <taxon>Hypocreales</taxon>
        <taxon>Nectriaceae</taxon>
        <taxon>Fusarium</taxon>
        <taxon>Fusarium concolor species complex</taxon>
    </lineage>
</organism>
<dbReference type="GO" id="GO:0005975">
    <property type="term" value="P:carbohydrate metabolic process"/>
    <property type="evidence" value="ECO:0007669"/>
    <property type="project" value="InterPro"/>
</dbReference>
<feature type="domain" description="Beta-xylosidase C-terminal Concanavalin A-like" evidence="5">
    <location>
        <begin position="365"/>
        <end position="563"/>
    </location>
</feature>
<name>A0A8H4JBZ0_9HYPO</name>
<dbReference type="SUPFAM" id="SSF49899">
    <property type="entry name" value="Concanavalin A-like lectins/glucanases"/>
    <property type="match status" value="1"/>
</dbReference>
<evidence type="ECO:0000259" key="5">
    <source>
        <dbReference type="Pfam" id="PF17851"/>
    </source>
</evidence>
<evidence type="ECO:0000256" key="1">
    <source>
        <dbReference type="ARBA" id="ARBA00009865"/>
    </source>
</evidence>
<dbReference type="InterPro" id="IPR051795">
    <property type="entry name" value="Glycosyl_Hydrlase_43"/>
</dbReference>
<dbReference type="SUPFAM" id="SSF75005">
    <property type="entry name" value="Arabinanase/levansucrase/invertase"/>
    <property type="match status" value="1"/>
</dbReference>
<dbReference type="InterPro" id="IPR041542">
    <property type="entry name" value="GH43_C2"/>
</dbReference>
<gene>
    <name evidence="6" type="ORF">F53441_14553</name>
</gene>
<dbReference type="PANTHER" id="PTHR42812:SF15">
    <property type="entry name" value="HYDROLASE, PUTATIVE (AFU_ORTHOLOGUE AFUA_2G00930)-RELATED"/>
    <property type="match status" value="1"/>
</dbReference>
<evidence type="ECO:0000313" key="7">
    <source>
        <dbReference type="Proteomes" id="UP000605986"/>
    </source>
</evidence>
<dbReference type="InterPro" id="IPR006710">
    <property type="entry name" value="Glyco_hydro_43"/>
</dbReference>
<keyword evidence="7" id="KW-1185">Reference proteome</keyword>